<dbReference type="Pfam" id="PF00676">
    <property type="entry name" value="E1_dh"/>
    <property type="match status" value="1"/>
</dbReference>
<feature type="region of interest" description="Disordered" evidence="2">
    <location>
        <begin position="1"/>
        <end position="45"/>
    </location>
</feature>
<evidence type="ECO:0000313" key="5">
    <source>
        <dbReference type="Proteomes" id="UP000011650"/>
    </source>
</evidence>
<dbReference type="GO" id="GO:0044272">
    <property type="term" value="P:sulfur compound biosynthetic process"/>
    <property type="evidence" value="ECO:0007669"/>
    <property type="project" value="UniProtKB-ARBA"/>
</dbReference>
<sequence length="398" mass="43445">MNENGTDGADTVDRADAPDSGTDPLADEDLYRVLGPDGSPLPDATVPDLSDERFRAIYRDLVITRRFDERAVSLQRQGRIGTYAPCAGQEGSAVGSTHALADRDLISYQYREHGAVVVRDLLSEYLPYWTGHESGTEAIAEGNVFPLNIGIAAHLPHAVGAAWAFDYRDEDRVVAVHFGDGATSEGDFHEAMNFAGVFDTPTLFCCHNNGWAISIPESRQTASDTFAGKASAYGFDGVRVDGMDPLASYAVTREAAERARVGGGGSESDDDPAGGDPPRPALIEFVEYRFGAHTTADDPTAYRDPDDVEPWRALDPLDRMEAFLRETDRIDDEGVAAIREEADEVVADAIDFAESIEPDPSDMFDHAYAELPPEVRRQRDELLAAVDEHGEESFLREE</sequence>
<dbReference type="CDD" id="cd02000">
    <property type="entry name" value="TPP_E1_PDC_ADC_BCADC"/>
    <property type="match status" value="1"/>
</dbReference>
<keyword evidence="5" id="KW-1185">Reference proteome</keyword>
<keyword evidence="1" id="KW-0560">Oxidoreductase</keyword>
<evidence type="ECO:0000256" key="1">
    <source>
        <dbReference type="ARBA" id="ARBA00023002"/>
    </source>
</evidence>
<gene>
    <name evidence="4" type="ORF">C469_05125</name>
</gene>
<dbReference type="GO" id="GO:0016624">
    <property type="term" value="F:oxidoreductase activity, acting on the aldehyde or oxo group of donors, disulfide as acceptor"/>
    <property type="evidence" value="ECO:0007669"/>
    <property type="project" value="InterPro"/>
</dbReference>
<evidence type="ECO:0000259" key="3">
    <source>
        <dbReference type="Pfam" id="PF00676"/>
    </source>
</evidence>
<organism evidence="4 5">
    <name type="scientific">Halorubrum lipolyticum DSM 21995</name>
    <dbReference type="NCBI Taxonomy" id="1227482"/>
    <lineage>
        <taxon>Archaea</taxon>
        <taxon>Methanobacteriati</taxon>
        <taxon>Methanobacteriota</taxon>
        <taxon>Stenosarchaea group</taxon>
        <taxon>Halobacteria</taxon>
        <taxon>Halobacteriales</taxon>
        <taxon>Haloferacaceae</taxon>
        <taxon>Halorubrum</taxon>
    </lineage>
</organism>
<dbReference type="Gene3D" id="3.40.50.970">
    <property type="match status" value="1"/>
</dbReference>
<dbReference type="PATRIC" id="fig|1227482.3.peg.1030"/>
<dbReference type="AlphaFoldDB" id="M0NYY2"/>
<accession>M0NYY2</accession>
<comment type="caution">
    <text evidence="4">The sequence shown here is derived from an EMBL/GenBank/DDBJ whole genome shotgun (WGS) entry which is preliminary data.</text>
</comment>
<dbReference type="STRING" id="1227482.C469_05125"/>
<name>M0NYY2_9EURY</name>
<proteinExistence type="predicted"/>
<feature type="region of interest" description="Disordered" evidence="2">
    <location>
        <begin position="258"/>
        <end position="280"/>
    </location>
</feature>
<protein>
    <submittedName>
        <fullName evidence="4">Dehydrogenase E1 component</fullName>
    </submittedName>
</protein>
<dbReference type="InterPro" id="IPR050771">
    <property type="entry name" value="Alpha-ketoacid_DH_E1_comp"/>
</dbReference>
<dbReference type="OrthoDB" id="25266at2157"/>
<dbReference type="GO" id="GO:0009083">
    <property type="term" value="P:branched-chain amino acid catabolic process"/>
    <property type="evidence" value="ECO:0007669"/>
    <property type="project" value="TreeGrafter"/>
</dbReference>
<dbReference type="EMBL" id="AOJG01000012">
    <property type="protein sequence ID" value="EMA62479.1"/>
    <property type="molecule type" value="Genomic_DNA"/>
</dbReference>
<dbReference type="PANTHER" id="PTHR43380:SF1">
    <property type="entry name" value="2-OXOISOVALERATE DEHYDROGENASE SUBUNIT ALPHA, MITOCHONDRIAL"/>
    <property type="match status" value="1"/>
</dbReference>
<feature type="domain" description="Dehydrogenase E1 component" evidence="3">
    <location>
        <begin position="61"/>
        <end position="356"/>
    </location>
</feature>
<dbReference type="InterPro" id="IPR001017">
    <property type="entry name" value="DH_E1"/>
</dbReference>
<dbReference type="Proteomes" id="UP000011650">
    <property type="component" value="Unassembled WGS sequence"/>
</dbReference>
<dbReference type="InterPro" id="IPR029061">
    <property type="entry name" value="THDP-binding"/>
</dbReference>
<dbReference type="PANTHER" id="PTHR43380">
    <property type="entry name" value="2-OXOISOVALERATE DEHYDROGENASE SUBUNIT ALPHA, MITOCHONDRIAL"/>
    <property type="match status" value="1"/>
</dbReference>
<reference evidence="4 5" key="1">
    <citation type="journal article" date="2014" name="PLoS Genet.">
        <title>Phylogenetically driven sequencing of extremely halophilic archaea reveals strategies for static and dynamic osmo-response.</title>
        <authorList>
            <person name="Becker E.A."/>
            <person name="Seitzer P.M."/>
            <person name="Tritt A."/>
            <person name="Larsen D."/>
            <person name="Krusor M."/>
            <person name="Yao A.I."/>
            <person name="Wu D."/>
            <person name="Madern D."/>
            <person name="Eisen J.A."/>
            <person name="Darling A.E."/>
            <person name="Facciotti M.T."/>
        </authorList>
    </citation>
    <scope>NUCLEOTIDE SEQUENCE [LARGE SCALE GENOMIC DNA]</scope>
    <source>
        <strain evidence="4 5">DSM 21995</strain>
    </source>
</reference>
<dbReference type="RefSeq" id="WP_008004432.1">
    <property type="nucleotide sequence ID" value="NZ_AOJG01000012.1"/>
</dbReference>
<evidence type="ECO:0000256" key="2">
    <source>
        <dbReference type="SAM" id="MobiDB-lite"/>
    </source>
</evidence>
<evidence type="ECO:0000313" key="4">
    <source>
        <dbReference type="EMBL" id="EMA62479.1"/>
    </source>
</evidence>
<dbReference type="SUPFAM" id="SSF52518">
    <property type="entry name" value="Thiamin diphosphate-binding fold (THDP-binding)"/>
    <property type="match status" value="1"/>
</dbReference>